<dbReference type="EMBL" id="JPKZ01000514">
    <property type="protein sequence ID" value="KHN86861.1"/>
    <property type="molecule type" value="Genomic_DNA"/>
</dbReference>
<comment type="caution">
    <text evidence="1">The sequence shown here is derived from an EMBL/GenBank/DDBJ whole genome shotgun (WGS) entry which is preliminary data.</text>
</comment>
<organism evidence="1 2">
    <name type="scientific">Toxocara canis</name>
    <name type="common">Canine roundworm</name>
    <dbReference type="NCBI Taxonomy" id="6265"/>
    <lineage>
        <taxon>Eukaryota</taxon>
        <taxon>Metazoa</taxon>
        <taxon>Ecdysozoa</taxon>
        <taxon>Nematoda</taxon>
        <taxon>Chromadorea</taxon>
        <taxon>Rhabditida</taxon>
        <taxon>Spirurina</taxon>
        <taxon>Ascaridomorpha</taxon>
        <taxon>Ascaridoidea</taxon>
        <taxon>Toxocaridae</taxon>
        <taxon>Toxocara</taxon>
    </lineage>
</organism>
<evidence type="ECO:0000313" key="2">
    <source>
        <dbReference type="Proteomes" id="UP000031036"/>
    </source>
</evidence>
<gene>
    <name evidence="1" type="ORF">Tcan_02670</name>
</gene>
<sequence>MLTGIRGTSSSAVGSGVGDSLPCAQQFSCNETAISSDTHVLMQPPVQLPYAVMPQPVMMPGVQYCVMQPVPQFQVEQPYAQGMPMQQSYGILPQPTISGLQQNTQLIQVLLIAVVSVQTSNPCGNMPPQSCYSQPCARSASVRASLVANAPTGFERHFMPSRSTSQMAVQSPREQAVCVQQPSGVCMNLSLSVDLPPRSFPVTPTAFQTRAQSEQKQYPAHLPGAVILDDGRLAYLHPHQSHTQVPLGPVPSQPVPRMHFVTTSQTVQPVNRMQIPQFVPQGQPYLMPQFPVAAPTQALIQNTSHSVMMAQRKTMPPYIL</sequence>
<name>A0A0B2VTJ8_TOXCA</name>
<proteinExistence type="predicted"/>
<dbReference type="Proteomes" id="UP000031036">
    <property type="component" value="Unassembled WGS sequence"/>
</dbReference>
<protein>
    <submittedName>
        <fullName evidence="1">Uncharacterized protein</fullName>
    </submittedName>
</protein>
<evidence type="ECO:0000313" key="1">
    <source>
        <dbReference type="EMBL" id="KHN86861.1"/>
    </source>
</evidence>
<dbReference type="AlphaFoldDB" id="A0A0B2VTJ8"/>
<reference evidence="1 2" key="1">
    <citation type="submission" date="2014-11" db="EMBL/GenBank/DDBJ databases">
        <title>Genetic blueprint of the zoonotic pathogen Toxocara canis.</title>
        <authorList>
            <person name="Zhu X.-Q."/>
            <person name="Korhonen P.K."/>
            <person name="Cai H."/>
            <person name="Young N.D."/>
            <person name="Nejsum P."/>
            <person name="von Samson-Himmelstjerna G."/>
            <person name="Boag P.R."/>
            <person name="Tan P."/>
            <person name="Li Q."/>
            <person name="Min J."/>
            <person name="Yang Y."/>
            <person name="Wang X."/>
            <person name="Fang X."/>
            <person name="Hall R.S."/>
            <person name="Hofmann A."/>
            <person name="Sternberg P.W."/>
            <person name="Jex A.R."/>
            <person name="Gasser R.B."/>
        </authorList>
    </citation>
    <scope>NUCLEOTIDE SEQUENCE [LARGE SCALE GENOMIC DNA]</scope>
    <source>
        <strain evidence="1">PN_DK_2014</strain>
    </source>
</reference>
<keyword evidence="2" id="KW-1185">Reference proteome</keyword>
<accession>A0A0B2VTJ8</accession>